<feature type="region of interest" description="Disordered" evidence="3">
    <location>
        <begin position="163"/>
        <end position="187"/>
    </location>
</feature>
<sequence>MSEQGSRKALSEDDAGDETQFYNFEACAQSVALLYRDCNWKNLQVAAATSTQLYKSGIEAKKRAWERGFQSGRQTLAKELLAACRVANRFDAQILINLLSKAALLPPEALTDLNFRGPVNHKTAQYQNHEPSGILLFQQALNHANSALNRGSPDLNNFLTTQVHRHRKRQHSPTTNSPGFQKRSRKS</sequence>
<evidence type="ECO:0000313" key="4">
    <source>
        <dbReference type="EMBL" id="KAK0426131.1"/>
    </source>
</evidence>
<proteinExistence type="predicted"/>
<evidence type="ECO:0000256" key="1">
    <source>
        <dbReference type="ARBA" id="ARBA00004123"/>
    </source>
</evidence>
<evidence type="ECO:0000256" key="3">
    <source>
        <dbReference type="SAM" id="MobiDB-lite"/>
    </source>
</evidence>
<evidence type="ECO:0000313" key="5">
    <source>
        <dbReference type="Proteomes" id="UP001175271"/>
    </source>
</evidence>
<comment type="subcellular location">
    <subcellularLocation>
        <location evidence="1">Nucleus</location>
    </subcellularLocation>
</comment>
<accession>A0AA39IM49</accession>
<dbReference type="InterPro" id="IPR040308">
    <property type="entry name" value="HAPR1"/>
</dbReference>
<organism evidence="4 5">
    <name type="scientific">Steinernema hermaphroditum</name>
    <dbReference type="NCBI Taxonomy" id="289476"/>
    <lineage>
        <taxon>Eukaryota</taxon>
        <taxon>Metazoa</taxon>
        <taxon>Ecdysozoa</taxon>
        <taxon>Nematoda</taxon>
        <taxon>Chromadorea</taxon>
        <taxon>Rhabditida</taxon>
        <taxon>Tylenchina</taxon>
        <taxon>Panagrolaimomorpha</taxon>
        <taxon>Strongyloidoidea</taxon>
        <taxon>Steinernematidae</taxon>
        <taxon>Steinernema</taxon>
    </lineage>
</organism>
<dbReference type="AlphaFoldDB" id="A0AA39IM49"/>
<dbReference type="GO" id="GO:0005634">
    <property type="term" value="C:nucleus"/>
    <property type="evidence" value="ECO:0007669"/>
    <property type="project" value="UniProtKB-SubCell"/>
</dbReference>
<dbReference type="InterPro" id="IPR029196">
    <property type="entry name" value="HAPSTR1-like"/>
</dbReference>
<reference evidence="4" key="1">
    <citation type="submission" date="2023-06" db="EMBL/GenBank/DDBJ databases">
        <title>Genomic analysis of the entomopathogenic nematode Steinernema hermaphroditum.</title>
        <authorList>
            <person name="Schwarz E.M."/>
            <person name="Heppert J.K."/>
            <person name="Baniya A."/>
            <person name="Schwartz H.T."/>
            <person name="Tan C.-H."/>
            <person name="Antoshechkin I."/>
            <person name="Sternberg P.W."/>
            <person name="Goodrich-Blair H."/>
            <person name="Dillman A.R."/>
        </authorList>
    </citation>
    <scope>NUCLEOTIDE SEQUENCE</scope>
    <source>
        <strain evidence="4">PS9179</strain>
        <tissue evidence="4">Whole animal</tissue>
    </source>
</reference>
<protein>
    <submittedName>
        <fullName evidence="4">Uncharacterized protein</fullName>
    </submittedName>
</protein>
<evidence type="ECO:0000256" key="2">
    <source>
        <dbReference type="ARBA" id="ARBA00023242"/>
    </source>
</evidence>
<keyword evidence="5" id="KW-1185">Reference proteome</keyword>
<dbReference type="Pfam" id="PF15251">
    <property type="entry name" value="TAPR1-like"/>
    <property type="match status" value="1"/>
</dbReference>
<keyword evidence="2" id="KW-0539">Nucleus</keyword>
<dbReference type="Proteomes" id="UP001175271">
    <property type="component" value="Unassembled WGS sequence"/>
</dbReference>
<dbReference type="PANTHER" id="PTHR31624:SF4">
    <property type="entry name" value="CHROMOSOME 16 OPEN READING FRAME 72"/>
    <property type="match status" value="1"/>
</dbReference>
<comment type="caution">
    <text evidence="4">The sequence shown here is derived from an EMBL/GenBank/DDBJ whole genome shotgun (WGS) entry which is preliminary data.</text>
</comment>
<dbReference type="PANTHER" id="PTHR31624">
    <property type="entry name" value="UPF0472 PROTEIN C16ORF72"/>
    <property type="match status" value="1"/>
</dbReference>
<name>A0AA39IM49_9BILA</name>
<gene>
    <name evidence="4" type="ORF">QR680_009546</name>
</gene>
<dbReference type="EMBL" id="JAUCMV010000001">
    <property type="protein sequence ID" value="KAK0426131.1"/>
    <property type="molecule type" value="Genomic_DNA"/>
</dbReference>